<feature type="domain" description="Erythronate-4-phosphate dehydrogenase dimerisation" evidence="8">
    <location>
        <begin position="309"/>
        <end position="370"/>
    </location>
</feature>
<organism evidence="9 10">
    <name type="scientific">Neptuniibacter caesariensis</name>
    <dbReference type="NCBI Taxonomy" id="207954"/>
    <lineage>
        <taxon>Bacteria</taxon>
        <taxon>Pseudomonadati</taxon>
        <taxon>Pseudomonadota</taxon>
        <taxon>Gammaproteobacteria</taxon>
        <taxon>Oceanospirillales</taxon>
        <taxon>Oceanospirillaceae</taxon>
        <taxon>Neptuniibacter</taxon>
    </lineage>
</organism>
<dbReference type="EMBL" id="AAOW01000007">
    <property type="protein sequence ID" value="EAR61622.1"/>
    <property type="molecule type" value="Genomic_DNA"/>
</dbReference>
<gene>
    <name evidence="5" type="primary">pdxB</name>
    <name evidence="9" type="ORF">MED92_13246</name>
</gene>
<evidence type="ECO:0000256" key="4">
    <source>
        <dbReference type="ARBA" id="ARBA00023096"/>
    </source>
</evidence>
<dbReference type="NCBIfam" id="NF001309">
    <property type="entry name" value="PRK00257.1"/>
    <property type="match status" value="1"/>
</dbReference>
<dbReference type="InterPro" id="IPR006140">
    <property type="entry name" value="D-isomer_DH_NAD-bd"/>
</dbReference>
<keyword evidence="4 5" id="KW-0664">Pyridoxine biosynthesis</keyword>
<evidence type="ECO:0000259" key="7">
    <source>
        <dbReference type="Pfam" id="PF02826"/>
    </source>
</evidence>
<feature type="active site" evidence="5">
    <location>
        <position position="240"/>
    </location>
</feature>
<evidence type="ECO:0000256" key="3">
    <source>
        <dbReference type="ARBA" id="ARBA00023027"/>
    </source>
</evidence>
<dbReference type="UniPathway" id="UPA00244">
    <property type="reaction ID" value="UER00310"/>
</dbReference>
<evidence type="ECO:0000313" key="9">
    <source>
        <dbReference type="EMBL" id="EAR61622.1"/>
    </source>
</evidence>
<dbReference type="Pfam" id="PF00389">
    <property type="entry name" value="2-Hacid_dh"/>
    <property type="match status" value="1"/>
</dbReference>
<feature type="active site" description="Proton donor" evidence="5">
    <location>
        <position position="257"/>
    </location>
</feature>
<evidence type="ECO:0000259" key="6">
    <source>
        <dbReference type="Pfam" id="PF00389"/>
    </source>
</evidence>
<comment type="subunit">
    <text evidence="5">Homodimer.</text>
</comment>
<reference evidence="9 10" key="1">
    <citation type="submission" date="2006-02" db="EMBL/GenBank/DDBJ databases">
        <authorList>
            <person name="Pinhassi J."/>
            <person name="Pedros-Alio C."/>
            <person name="Ferriera S."/>
            <person name="Johnson J."/>
            <person name="Kravitz S."/>
            <person name="Halpern A."/>
            <person name="Remington K."/>
            <person name="Beeson K."/>
            <person name="Tran B."/>
            <person name="Rogers Y.-H."/>
            <person name="Friedman R."/>
            <person name="Venter J.C."/>
        </authorList>
    </citation>
    <scope>NUCLEOTIDE SEQUENCE [LARGE SCALE GENOMIC DNA]</scope>
    <source>
        <strain evidence="9 10">MED92</strain>
    </source>
</reference>
<feature type="binding site" evidence="5">
    <location>
        <position position="178"/>
    </location>
    <ligand>
        <name>NAD(+)</name>
        <dbReference type="ChEBI" id="CHEBI:57540"/>
    </ligand>
</feature>
<dbReference type="AlphaFoldDB" id="A0A7U8C4Y9"/>
<name>A0A7U8C4Y9_NEPCE</name>
<dbReference type="Pfam" id="PF11890">
    <property type="entry name" value="DUF3410"/>
    <property type="match status" value="1"/>
</dbReference>
<accession>A0A7U8C4Y9</accession>
<dbReference type="InterPro" id="IPR036291">
    <property type="entry name" value="NAD(P)-bd_dom_sf"/>
</dbReference>
<comment type="catalytic activity">
    <reaction evidence="5">
        <text>4-phospho-D-erythronate + NAD(+) = (R)-3-hydroxy-2-oxo-4-phosphooxybutanoate + NADH + H(+)</text>
        <dbReference type="Rhea" id="RHEA:18829"/>
        <dbReference type="ChEBI" id="CHEBI:15378"/>
        <dbReference type="ChEBI" id="CHEBI:57540"/>
        <dbReference type="ChEBI" id="CHEBI:57945"/>
        <dbReference type="ChEBI" id="CHEBI:58538"/>
        <dbReference type="ChEBI" id="CHEBI:58766"/>
        <dbReference type="EC" id="1.1.1.290"/>
    </reaction>
</comment>
<feature type="active site" evidence="5">
    <location>
        <position position="211"/>
    </location>
</feature>
<dbReference type="GO" id="GO:0005737">
    <property type="term" value="C:cytoplasm"/>
    <property type="evidence" value="ECO:0007669"/>
    <property type="project" value="UniProtKB-SubCell"/>
</dbReference>
<dbReference type="GO" id="GO:0046983">
    <property type="term" value="F:protein dimerization activity"/>
    <property type="evidence" value="ECO:0007669"/>
    <property type="project" value="InterPro"/>
</dbReference>
<dbReference type="Proteomes" id="UP000002171">
    <property type="component" value="Unassembled WGS sequence"/>
</dbReference>
<evidence type="ECO:0000256" key="5">
    <source>
        <dbReference type="HAMAP-Rule" id="MF_01825"/>
    </source>
</evidence>
<dbReference type="GO" id="GO:0033711">
    <property type="term" value="F:4-phosphoerythronate dehydrogenase activity"/>
    <property type="evidence" value="ECO:0007669"/>
    <property type="project" value="UniProtKB-EC"/>
</dbReference>
<dbReference type="InterPro" id="IPR050418">
    <property type="entry name" value="D-iso_2-hydroxyacid_DH_PdxB"/>
</dbReference>
<evidence type="ECO:0000259" key="8">
    <source>
        <dbReference type="Pfam" id="PF11890"/>
    </source>
</evidence>
<keyword evidence="3 5" id="KW-0520">NAD</keyword>
<comment type="subcellular location">
    <subcellularLocation>
        <location evidence="5">Cytoplasm</location>
    </subcellularLocation>
</comment>
<comment type="function">
    <text evidence="5">Catalyzes the oxidation of erythronate-4-phosphate to 3-hydroxy-2-oxo-4-phosphonooxybutanoate.</text>
</comment>
<dbReference type="GO" id="GO:0051287">
    <property type="term" value="F:NAD binding"/>
    <property type="evidence" value="ECO:0007669"/>
    <property type="project" value="InterPro"/>
</dbReference>
<keyword evidence="1 5" id="KW-0963">Cytoplasm</keyword>
<sequence>MQNRNLKILADENMPMVEAMFSGFGKVTRAPGRNLKAEDVADADVLLVRSITQVNAALLDSSSVKFVGTATIGTDHIDQNYLVQNGIGFSNAPGCNADAVVEYVLSCIYALADKHGFDPKQRTYGIIGVGNVGGRLEKRFKRLGFKVLLNDPPRAENEEGFAPLNELLEQADVICLHTPLICDGKHPTQHLLSESELRVLKPGCLLINAGRGPAIDNQALLTVGEERPDLLYVLDVWEFEPAVNRKLAERCEIVSPHIAGYSLDGKIRGTYMLLEALCRFFNESVPQPLANYLPESDLSFIEQESRTPLSIMQLIYDPYADDQRLRETLGLESDEQRKAFDLLRKNYPVRREFGSMTVLPSDASGELAALGFQIAD</sequence>
<keyword evidence="2 5" id="KW-0560">Oxidoreductase</keyword>
<dbReference type="InterPro" id="IPR006139">
    <property type="entry name" value="D-isomer_2_OHA_DH_cat_dom"/>
</dbReference>
<evidence type="ECO:0000256" key="1">
    <source>
        <dbReference type="ARBA" id="ARBA00022490"/>
    </source>
</evidence>
<feature type="binding site" evidence="5">
    <location>
        <position position="235"/>
    </location>
    <ligand>
        <name>NAD(+)</name>
        <dbReference type="ChEBI" id="CHEBI:57540"/>
    </ligand>
</feature>
<feature type="binding site" evidence="5">
    <location>
        <position position="50"/>
    </location>
    <ligand>
        <name>substrate</name>
    </ligand>
</feature>
<dbReference type="EC" id="1.1.1.290" evidence="5"/>
<dbReference type="SUPFAM" id="SSF52283">
    <property type="entry name" value="Formate/glycerate dehydrogenase catalytic domain-like"/>
    <property type="match status" value="1"/>
</dbReference>
<dbReference type="SUPFAM" id="SSF51735">
    <property type="entry name" value="NAD(P)-binding Rossmann-fold domains"/>
    <property type="match status" value="1"/>
</dbReference>
<comment type="pathway">
    <text evidence="5">Cofactor biosynthesis; pyridoxine 5'-phosphate biosynthesis; pyridoxine 5'-phosphate from D-erythrose 4-phosphate: step 2/5.</text>
</comment>
<feature type="binding site" evidence="5">
    <location>
        <position position="151"/>
    </location>
    <ligand>
        <name>NAD(+)</name>
        <dbReference type="ChEBI" id="CHEBI:57540"/>
    </ligand>
</feature>
<dbReference type="OrthoDB" id="9770208at2"/>
<dbReference type="Gene3D" id="3.40.50.720">
    <property type="entry name" value="NAD(P)-binding Rossmann-like Domain"/>
    <property type="match status" value="2"/>
</dbReference>
<dbReference type="Pfam" id="PF02826">
    <property type="entry name" value="2-Hacid_dh_C"/>
    <property type="match status" value="1"/>
</dbReference>
<dbReference type="RefSeq" id="WP_007020231.1">
    <property type="nucleotide sequence ID" value="NZ_CH724125.1"/>
</dbReference>
<dbReference type="GO" id="GO:0008615">
    <property type="term" value="P:pyridoxine biosynthetic process"/>
    <property type="evidence" value="ECO:0007669"/>
    <property type="project" value="UniProtKB-UniRule"/>
</dbReference>
<dbReference type="InterPro" id="IPR020921">
    <property type="entry name" value="Erythronate-4-P_DHase"/>
</dbReference>
<protein>
    <recommendedName>
        <fullName evidence="5">Erythronate-4-phosphate dehydrogenase</fullName>
        <ecNumber evidence="5">1.1.1.290</ecNumber>
    </recommendedName>
</protein>
<evidence type="ECO:0000313" key="10">
    <source>
        <dbReference type="Proteomes" id="UP000002171"/>
    </source>
</evidence>
<dbReference type="PANTHER" id="PTHR43761">
    <property type="entry name" value="D-ISOMER SPECIFIC 2-HYDROXYACID DEHYDROGENASE FAMILY PROTEIN (AFU_ORTHOLOGUE AFUA_1G13630)"/>
    <property type="match status" value="1"/>
</dbReference>
<dbReference type="PANTHER" id="PTHR43761:SF1">
    <property type="entry name" value="D-ISOMER SPECIFIC 2-HYDROXYACID DEHYDROGENASE CATALYTIC DOMAIN-CONTAINING PROTEIN-RELATED"/>
    <property type="match status" value="1"/>
</dbReference>
<dbReference type="Gene3D" id="3.30.1370.170">
    <property type="match status" value="1"/>
</dbReference>
<dbReference type="InterPro" id="IPR024531">
    <property type="entry name" value="Erythronate-4-P_DHase_dimer"/>
</dbReference>
<feature type="binding site" evidence="5">
    <location>
        <position position="71"/>
    </location>
    <ligand>
        <name>substrate</name>
    </ligand>
</feature>
<comment type="caution">
    <text evidence="9">The sequence shown here is derived from an EMBL/GenBank/DDBJ whole genome shotgun (WGS) entry which is preliminary data.</text>
</comment>
<proteinExistence type="inferred from homology"/>
<feature type="domain" description="D-isomer specific 2-hydroxyacid dehydrogenase catalytic" evidence="6">
    <location>
        <begin position="36"/>
        <end position="286"/>
    </location>
</feature>
<comment type="caution">
    <text evidence="5">Lacks conserved residue(s) required for the propagation of feature annotation.</text>
</comment>
<feature type="binding site" evidence="5">
    <location>
        <position position="260"/>
    </location>
    <ligand>
        <name>NAD(+)</name>
        <dbReference type="ChEBI" id="CHEBI:57540"/>
    </ligand>
</feature>
<keyword evidence="10" id="KW-1185">Reference proteome</keyword>
<evidence type="ECO:0000256" key="2">
    <source>
        <dbReference type="ARBA" id="ARBA00023002"/>
    </source>
</evidence>
<dbReference type="HAMAP" id="MF_01825">
    <property type="entry name" value="PdxB"/>
    <property type="match status" value="1"/>
</dbReference>
<feature type="domain" description="D-isomer specific 2-hydroxyacid dehydrogenase NAD-binding" evidence="7">
    <location>
        <begin position="114"/>
        <end position="259"/>
    </location>
</feature>
<dbReference type="InterPro" id="IPR038251">
    <property type="entry name" value="PdxB_dimer_sf"/>
</dbReference>
<comment type="similarity">
    <text evidence="5">Belongs to the D-isomer specific 2-hydroxyacid dehydrogenase family. PdxB subfamily.</text>
</comment>
<dbReference type="CDD" id="cd12158">
    <property type="entry name" value="ErythrP_dh"/>
    <property type="match status" value="1"/>
</dbReference>
<feature type="binding site" evidence="5">
    <location>
        <position position="261"/>
    </location>
    <ligand>
        <name>substrate</name>
    </ligand>
</feature>